<dbReference type="GO" id="GO:0070513">
    <property type="term" value="F:death domain binding"/>
    <property type="evidence" value="ECO:0007669"/>
    <property type="project" value="InterPro"/>
</dbReference>
<dbReference type="InterPro" id="IPR001315">
    <property type="entry name" value="CARD"/>
</dbReference>
<dbReference type="AlphaFoldDB" id="A0A8W8MHI7"/>
<dbReference type="InterPro" id="IPR011029">
    <property type="entry name" value="DEATH-like_dom_sf"/>
</dbReference>
<name>A0A8W8MHI7_MAGGI</name>
<keyword evidence="4" id="KW-1185">Reference proteome</keyword>
<dbReference type="InterPro" id="IPR037939">
    <property type="entry name" value="CRADD"/>
</dbReference>
<dbReference type="Pfam" id="PF00619">
    <property type="entry name" value="CARD"/>
    <property type="match status" value="1"/>
</dbReference>
<evidence type="ECO:0000256" key="1">
    <source>
        <dbReference type="SAM" id="MobiDB-lite"/>
    </source>
</evidence>
<dbReference type="PANTHER" id="PTHR15034">
    <property type="entry name" value="DEATH DOMAIN-CONTAINING PROTEIN CRADD"/>
    <property type="match status" value="1"/>
</dbReference>
<evidence type="ECO:0000313" key="4">
    <source>
        <dbReference type="Proteomes" id="UP000005408"/>
    </source>
</evidence>
<dbReference type="GO" id="GO:0002020">
    <property type="term" value="F:protease binding"/>
    <property type="evidence" value="ECO:0007669"/>
    <property type="project" value="InterPro"/>
</dbReference>
<dbReference type="Gene3D" id="1.10.533.10">
    <property type="entry name" value="Death Domain, Fas"/>
    <property type="match status" value="1"/>
</dbReference>
<dbReference type="Proteomes" id="UP000005408">
    <property type="component" value="Unassembled WGS sequence"/>
</dbReference>
<dbReference type="PANTHER" id="PTHR15034:SF5">
    <property type="entry name" value="DEATH DOMAIN-CONTAINING PROTEIN CRADD"/>
    <property type="match status" value="1"/>
</dbReference>
<feature type="domain" description="CARD" evidence="2">
    <location>
        <begin position="126"/>
        <end position="203"/>
    </location>
</feature>
<sequence>MASLQKEDSGYAEECGDFTGHLKSMFAELQNTLLNELRATNVKLDVLTERVSRIEIKLYGEDAGNATPRDNKLLFKDKGPNNVLPWRIRPKIKRHPAVYMSDTSSNSTSDESFTWSITLDDLPDACASLYKDVLIQEHETILKDIDLSDTDILDRLISEEAITASDAEDIRRGGGRREKARSLLLMLEQRGHGSFVSFMDALEPDYRHIHTTLKRSLSIMYKEKKHGRLKCIVCKIIENVPPREVIDKCFTQKVIPTKVMRDIHECGDPKKGWEQLRPHIKNEEAINVLADSLLPKFKGLREELDKFRKLKKFSCFCKSLSNKRKIEDSSRKDPIPQSPVEHNEAQDLSDLDKGVTEKHLDLKLASKENTSVFYLEEPAYKFNETGFREKFHRQAIRKRDIKEKIIKET</sequence>
<dbReference type="OrthoDB" id="6145136at2759"/>
<organism evidence="3 4">
    <name type="scientific">Magallana gigas</name>
    <name type="common">Pacific oyster</name>
    <name type="synonym">Crassostrea gigas</name>
    <dbReference type="NCBI Taxonomy" id="29159"/>
    <lineage>
        <taxon>Eukaryota</taxon>
        <taxon>Metazoa</taxon>
        <taxon>Spiralia</taxon>
        <taxon>Lophotrochozoa</taxon>
        <taxon>Mollusca</taxon>
        <taxon>Bivalvia</taxon>
        <taxon>Autobranchia</taxon>
        <taxon>Pteriomorphia</taxon>
        <taxon>Ostreida</taxon>
        <taxon>Ostreoidea</taxon>
        <taxon>Ostreidae</taxon>
        <taxon>Magallana</taxon>
    </lineage>
</organism>
<proteinExistence type="predicted"/>
<dbReference type="CDD" id="cd01671">
    <property type="entry name" value="CARD"/>
    <property type="match status" value="1"/>
</dbReference>
<dbReference type="SUPFAM" id="SSF47986">
    <property type="entry name" value="DEATH domain"/>
    <property type="match status" value="1"/>
</dbReference>
<feature type="compositionally biased region" description="Basic and acidic residues" evidence="1">
    <location>
        <begin position="341"/>
        <end position="350"/>
    </location>
</feature>
<dbReference type="GO" id="GO:0042981">
    <property type="term" value="P:regulation of apoptotic process"/>
    <property type="evidence" value="ECO:0007669"/>
    <property type="project" value="InterPro"/>
</dbReference>
<dbReference type="EnsemblMetazoa" id="G342.1">
    <property type="protein sequence ID" value="G342.1:cds"/>
    <property type="gene ID" value="G342"/>
</dbReference>
<reference evidence="3" key="1">
    <citation type="submission" date="2022-08" db="UniProtKB">
        <authorList>
            <consortium name="EnsemblMetazoa"/>
        </authorList>
    </citation>
    <scope>IDENTIFICATION</scope>
    <source>
        <strain evidence="3">05x7-T-G4-1.051#20</strain>
    </source>
</reference>
<feature type="region of interest" description="Disordered" evidence="1">
    <location>
        <begin position="327"/>
        <end position="350"/>
    </location>
</feature>
<evidence type="ECO:0000313" key="3">
    <source>
        <dbReference type="EnsemblMetazoa" id="G342.1:cds"/>
    </source>
</evidence>
<dbReference type="PROSITE" id="PS50209">
    <property type="entry name" value="CARD"/>
    <property type="match status" value="1"/>
</dbReference>
<protein>
    <recommendedName>
        <fullName evidence="2">CARD domain-containing protein</fullName>
    </recommendedName>
</protein>
<evidence type="ECO:0000259" key="2">
    <source>
        <dbReference type="PROSITE" id="PS50209"/>
    </source>
</evidence>
<accession>A0A8W8MHI7</accession>